<keyword evidence="1" id="KW-1133">Transmembrane helix</keyword>
<accession>A0AAV2QWM2</accession>
<comment type="caution">
    <text evidence="2">The sequence shown here is derived from an EMBL/GenBank/DDBJ whole genome shotgun (WGS) entry which is preliminary data.</text>
</comment>
<dbReference type="CDD" id="cd00037">
    <property type="entry name" value="CLECT"/>
    <property type="match status" value="1"/>
</dbReference>
<proteinExistence type="predicted"/>
<organism evidence="2 3">
    <name type="scientific">Meganyctiphanes norvegica</name>
    <name type="common">Northern krill</name>
    <name type="synonym">Thysanopoda norvegica</name>
    <dbReference type="NCBI Taxonomy" id="48144"/>
    <lineage>
        <taxon>Eukaryota</taxon>
        <taxon>Metazoa</taxon>
        <taxon>Ecdysozoa</taxon>
        <taxon>Arthropoda</taxon>
        <taxon>Crustacea</taxon>
        <taxon>Multicrustacea</taxon>
        <taxon>Malacostraca</taxon>
        <taxon>Eumalacostraca</taxon>
        <taxon>Eucarida</taxon>
        <taxon>Euphausiacea</taxon>
        <taxon>Euphausiidae</taxon>
        <taxon>Meganyctiphanes</taxon>
    </lineage>
</organism>
<evidence type="ECO:0000256" key="1">
    <source>
        <dbReference type="SAM" id="Phobius"/>
    </source>
</evidence>
<dbReference type="Proteomes" id="UP001497623">
    <property type="component" value="Unassembled WGS sequence"/>
</dbReference>
<feature type="transmembrane region" description="Helical" evidence="1">
    <location>
        <begin position="12"/>
        <end position="35"/>
    </location>
</feature>
<dbReference type="InterPro" id="IPR016187">
    <property type="entry name" value="CTDL_fold"/>
</dbReference>
<keyword evidence="1" id="KW-0812">Transmembrane</keyword>
<reference evidence="2 3" key="1">
    <citation type="submission" date="2024-05" db="EMBL/GenBank/DDBJ databases">
        <authorList>
            <person name="Wallberg A."/>
        </authorList>
    </citation>
    <scope>NUCLEOTIDE SEQUENCE [LARGE SCALE GENOMIC DNA]</scope>
</reference>
<dbReference type="EMBL" id="CAXKWB010012586">
    <property type="protein sequence ID" value="CAL4105018.1"/>
    <property type="molecule type" value="Genomic_DNA"/>
</dbReference>
<keyword evidence="3" id="KW-1185">Reference proteome</keyword>
<protein>
    <recommendedName>
        <fullName evidence="4">C-type lectin domain-containing protein</fullName>
    </recommendedName>
</protein>
<dbReference type="AlphaFoldDB" id="A0AAV2QWM2"/>
<name>A0AAV2QWM2_MEGNR</name>
<dbReference type="InterPro" id="IPR016186">
    <property type="entry name" value="C-type_lectin-like/link_sf"/>
</dbReference>
<evidence type="ECO:0000313" key="2">
    <source>
        <dbReference type="EMBL" id="CAL4105018.1"/>
    </source>
</evidence>
<evidence type="ECO:0000313" key="3">
    <source>
        <dbReference type="Proteomes" id="UP001497623"/>
    </source>
</evidence>
<evidence type="ECO:0008006" key="4">
    <source>
        <dbReference type="Google" id="ProtNLM"/>
    </source>
</evidence>
<dbReference type="SUPFAM" id="SSF56436">
    <property type="entry name" value="C-type lectin-like"/>
    <property type="match status" value="1"/>
</dbReference>
<gene>
    <name evidence="2" type="ORF">MNOR_LOCUS17931</name>
</gene>
<keyword evidence="1" id="KW-0472">Membrane</keyword>
<dbReference type="Gene3D" id="3.10.100.10">
    <property type="entry name" value="Mannose-Binding Protein A, subunit A"/>
    <property type="match status" value="1"/>
</dbReference>
<sequence>MILRGAIILRPGIAAGLIKLGFIIGTLVVTLSYGLQLNSNGPLKWKSDNYHKIWRRQAPLNPCPSGYISQASGSCYKLYTRTKTWNAAKTACNSEGALLVESQDWESLRKFAFGKLGGSMFY</sequence>